<organism evidence="1 2">
    <name type="scientific">Thelephora ganbajun</name>
    <name type="common">Ganba fungus</name>
    <dbReference type="NCBI Taxonomy" id="370292"/>
    <lineage>
        <taxon>Eukaryota</taxon>
        <taxon>Fungi</taxon>
        <taxon>Dikarya</taxon>
        <taxon>Basidiomycota</taxon>
        <taxon>Agaricomycotina</taxon>
        <taxon>Agaricomycetes</taxon>
        <taxon>Thelephorales</taxon>
        <taxon>Thelephoraceae</taxon>
        <taxon>Thelephora</taxon>
    </lineage>
</organism>
<protein>
    <submittedName>
        <fullName evidence="1">P-loop containing nucleoside triphosphate hydrolase protein</fullName>
    </submittedName>
</protein>
<gene>
    <name evidence="1" type="ORF">BDM02DRAFT_3273439</name>
</gene>
<dbReference type="EMBL" id="MU118437">
    <property type="protein sequence ID" value="KAF9642520.1"/>
    <property type="molecule type" value="Genomic_DNA"/>
</dbReference>
<sequence>MPPDRLSTRDAFNINMIDPKVLDTLDGSRSTLRAIEAVCHRGDKEIAEMVAALDNRPYILEYIISVLEEGAYVRLSKWIITGFPTSTTPNMMDTMSMRLLQRFSSSLLFAEYPSAADASPNLRVFCGKVERLFNVLEENTKGTLTGGDISPVRRKKGKATANNCRVDPLSFHSAGIAMPTTGAKIRNVYVGVLSQLQSILEHYLLVLRKPLLSEIFKSSYTKSEHLRCDTYRLLVPGILTGRDVAHISSISAQEEEIIEHRSSCYVIGRSGTGKTTTMLLKMLAIQHAWQQYPDMGSKPRQVFVTQSRVLAMKVEEYFAKLMSSLEATEYSPEELRMMEKDAEQDIDFVDQDDNKQWRLDLPERFSNLLDEHFPLFITYDRLCTMLQNDIRQGNNNDGFIIPETHVLGDEATSPTSPTSPRKSRLRARSGNTSSSDYMQQFRRSFVSYGEFLASYWDHLPQTLTRGLDPALVFGEFMGVIKGSEDTIGTKYRCLNRESYKLLSVRSQGTFSHKRDDIYDLFVAYTKLKRQRQHYDATDRTHYILKELREIGPAGRKVDFLYVDEVQDNLLIDTLILRTICANPRGLFWAGDTAQTISIGSSFRFTDLKAYQYRIEEQLSHELGLTPVEPRTFELVLNYRSHSGIVNCARSVVELIMRYWPYSIDALEPERANVNGVEPIFFAGPKDADLEKSLFGNSQGETLDLGADQCILVRNDIVKDRLQRRLRGTLIMTLYESKGLEFNDVLLYNFFEDSTANLNQWRLVLNGISDGGGLLDVLTFDETRHASICVELKFLYVAITRARNRLWIVDSSESAEPMKTYWSSKDQIEIQFSTAEIQHLATKSTPEEWSKTGRTMFFEKHYAQASVAFLRAGRTREAAICDAYLLREKARSISTTASAARRWAFITAANAFTLCARDSPSKRVNERLAYYGTAGESIGRPNSIPQLLAPIEKEDTLMRCQR</sequence>
<accession>A0ACB6YYJ1</accession>
<keyword evidence="1" id="KW-0378">Hydrolase</keyword>
<reference evidence="1" key="2">
    <citation type="journal article" date="2020" name="Nat. Commun.">
        <title>Large-scale genome sequencing of mycorrhizal fungi provides insights into the early evolution of symbiotic traits.</title>
        <authorList>
            <person name="Miyauchi S."/>
            <person name="Kiss E."/>
            <person name="Kuo A."/>
            <person name="Drula E."/>
            <person name="Kohler A."/>
            <person name="Sanchez-Garcia M."/>
            <person name="Morin E."/>
            <person name="Andreopoulos B."/>
            <person name="Barry K.W."/>
            <person name="Bonito G."/>
            <person name="Buee M."/>
            <person name="Carver A."/>
            <person name="Chen C."/>
            <person name="Cichocki N."/>
            <person name="Clum A."/>
            <person name="Culley D."/>
            <person name="Crous P.W."/>
            <person name="Fauchery L."/>
            <person name="Girlanda M."/>
            <person name="Hayes R.D."/>
            <person name="Keri Z."/>
            <person name="LaButti K."/>
            <person name="Lipzen A."/>
            <person name="Lombard V."/>
            <person name="Magnuson J."/>
            <person name="Maillard F."/>
            <person name="Murat C."/>
            <person name="Nolan M."/>
            <person name="Ohm R.A."/>
            <person name="Pangilinan J."/>
            <person name="Pereira M.F."/>
            <person name="Perotto S."/>
            <person name="Peter M."/>
            <person name="Pfister S."/>
            <person name="Riley R."/>
            <person name="Sitrit Y."/>
            <person name="Stielow J.B."/>
            <person name="Szollosi G."/>
            <person name="Zifcakova L."/>
            <person name="Stursova M."/>
            <person name="Spatafora J.W."/>
            <person name="Tedersoo L."/>
            <person name="Vaario L.M."/>
            <person name="Yamada A."/>
            <person name="Yan M."/>
            <person name="Wang P."/>
            <person name="Xu J."/>
            <person name="Bruns T."/>
            <person name="Baldrian P."/>
            <person name="Vilgalys R."/>
            <person name="Dunand C."/>
            <person name="Henrissat B."/>
            <person name="Grigoriev I.V."/>
            <person name="Hibbett D."/>
            <person name="Nagy L.G."/>
            <person name="Martin F.M."/>
        </authorList>
    </citation>
    <scope>NUCLEOTIDE SEQUENCE</scope>
    <source>
        <strain evidence="1">P2</strain>
    </source>
</reference>
<reference evidence="1" key="1">
    <citation type="submission" date="2019-10" db="EMBL/GenBank/DDBJ databases">
        <authorList>
            <consortium name="DOE Joint Genome Institute"/>
            <person name="Kuo A."/>
            <person name="Miyauchi S."/>
            <person name="Kiss E."/>
            <person name="Drula E."/>
            <person name="Kohler A."/>
            <person name="Sanchez-Garcia M."/>
            <person name="Andreopoulos B."/>
            <person name="Barry K.W."/>
            <person name="Bonito G."/>
            <person name="Buee M."/>
            <person name="Carver A."/>
            <person name="Chen C."/>
            <person name="Cichocki N."/>
            <person name="Clum A."/>
            <person name="Culley D."/>
            <person name="Crous P.W."/>
            <person name="Fauchery L."/>
            <person name="Girlanda M."/>
            <person name="Hayes R."/>
            <person name="Keri Z."/>
            <person name="Labutti K."/>
            <person name="Lipzen A."/>
            <person name="Lombard V."/>
            <person name="Magnuson J."/>
            <person name="Maillard F."/>
            <person name="Morin E."/>
            <person name="Murat C."/>
            <person name="Nolan M."/>
            <person name="Ohm R."/>
            <person name="Pangilinan J."/>
            <person name="Pereira M."/>
            <person name="Perotto S."/>
            <person name="Peter M."/>
            <person name="Riley R."/>
            <person name="Sitrit Y."/>
            <person name="Stielow B."/>
            <person name="Szollosi G."/>
            <person name="Zifcakova L."/>
            <person name="Stursova M."/>
            <person name="Spatafora J.W."/>
            <person name="Tedersoo L."/>
            <person name="Vaario L.-M."/>
            <person name="Yamada A."/>
            <person name="Yan M."/>
            <person name="Wang P."/>
            <person name="Xu J."/>
            <person name="Bruns T."/>
            <person name="Baldrian P."/>
            <person name="Vilgalys R."/>
            <person name="Henrissat B."/>
            <person name="Grigoriev I.V."/>
            <person name="Hibbett D."/>
            <person name="Nagy L.G."/>
            <person name="Martin F.M."/>
        </authorList>
    </citation>
    <scope>NUCLEOTIDE SEQUENCE</scope>
    <source>
        <strain evidence="1">P2</strain>
    </source>
</reference>
<comment type="caution">
    <text evidence="1">The sequence shown here is derived from an EMBL/GenBank/DDBJ whole genome shotgun (WGS) entry which is preliminary data.</text>
</comment>
<dbReference type="Proteomes" id="UP000886501">
    <property type="component" value="Unassembled WGS sequence"/>
</dbReference>
<keyword evidence="2" id="KW-1185">Reference proteome</keyword>
<evidence type="ECO:0000313" key="1">
    <source>
        <dbReference type="EMBL" id="KAF9642520.1"/>
    </source>
</evidence>
<name>A0ACB6YYJ1_THEGA</name>
<evidence type="ECO:0000313" key="2">
    <source>
        <dbReference type="Proteomes" id="UP000886501"/>
    </source>
</evidence>
<proteinExistence type="predicted"/>